<evidence type="ECO:0000259" key="5">
    <source>
        <dbReference type="Pfam" id="PF00389"/>
    </source>
</evidence>
<evidence type="ECO:0000256" key="3">
    <source>
        <dbReference type="ARBA" id="ARBA00023027"/>
    </source>
</evidence>
<dbReference type="Pfam" id="PF02826">
    <property type="entry name" value="2-Hacid_dh_C"/>
    <property type="match status" value="1"/>
</dbReference>
<dbReference type="InterPro" id="IPR006139">
    <property type="entry name" value="D-isomer_2_OHA_DH_cat_dom"/>
</dbReference>
<dbReference type="GO" id="GO:0051287">
    <property type="term" value="F:NAD binding"/>
    <property type="evidence" value="ECO:0007669"/>
    <property type="project" value="InterPro"/>
</dbReference>
<evidence type="ECO:0000256" key="4">
    <source>
        <dbReference type="RuleBase" id="RU003719"/>
    </source>
</evidence>
<dbReference type="GO" id="GO:0016616">
    <property type="term" value="F:oxidoreductase activity, acting on the CH-OH group of donors, NAD or NADP as acceptor"/>
    <property type="evidence" value="ECO:0007669"/>
    <property type="project" value="InterPro"/>
</dbReference>
<dbReference type="SUPFAM" id="SSF51735">
    <property type="entry name" value="NAD(P)-binding Rossmann-fold domains"/>
    <property type="match status" value="1"/>
</dbReference>
<accession>A0A367WNH4</accession>
<gene>
    <name evidence="7" type="ORF">TH25_23080</name>
</gene>
<dbReference type="PANTHER" id="PTHR42789:SF1">
    <property type="entry name" value="D-ISOMER SPECIFIC 2-HYDROXYACID DEHYDROGENASE FAMILY PROTEIN (AFU_ORTHOLOGUE AFUA_6G10090)"/>
    <property type="match status" value="1"/>
</dbReference>
<evidence type="ECO:0000313" key="8">
    <source>
        <dbReference type="Proteomes" id="UP000252517"/>
    </source>
</evidence>
<evidence type="ECO:0000256" key="1">
    <source>
        <dbReference type="ARBA" id="ARBA00005854"/>
    </source>
</evidence>
<feature type="domain" description="D-isomer specific 2-hydroxyacid dehydrogenase NAD-binding" evidence="6">
    <location>
        <begin position="109"/>
        <end position="285"/>
    </location>
</feature>
<dbReference type="SUPFAM" id="SSF52283">
    <property type="entry name" value="Formate/glycerate dehydrogenase catalytic domain-like"/>
    <property type="match status" value="1"/>
</dbReference>
<evidence type="ECO:0000259" key="6">
    <source>
        <dbReference type="Pfam" id="PF02826"/>
    </source>
</evidence>
<dbReference type="AlphaFoldDB" id="A0A367WNH4"/>
<organism evidence="7 8">
    <name type="scientific">Thalassospira profundimaris</name>
    <dbReference type="NCBI Taxonomy" id="502049"/>
    <lineage>
        <taxon>Bacteria</taxon>
        <taxon>Pseudomonadati</taxon>
        <taxon>Pseudomonadota</taxon>
        <taxon>Alphaproteobacteria</taxon>
        <taxon>Rhodospirillales</taxon>
        <taxon>Thalassospiraceae</taxon>
        <taxon>Thalassospira</taxon>
    </lineage>
</organism>
<dbReference type="CDD" id="cd12173">
    <property type="entry name" value="PGDH_4"/>
    <property type="match status" value="1"/>
</dbReference>
<keyword evidence="2 4" id="KW-0560">Oxidoreductase</keyword>
<dbReference type="EMBL" id="JPWH01000031">
    <property type="protein sequence ID" value="RCK42002.1"/>
    <property type="molecule type" value="Genomic_DNA"/>
</dbReference>
<dbReference type="OrthoDB" id="9793626at2"/>
<keyword evidence="3" id="KW-0520">NAD</keyword>
<dbReference type="Pfam" id="PF00389">
    <property type="entry name" value="2-Hacid_dh"/>
    <property type="match status" value="1"/>
</dbReference>
<reference evidence="7 8" key="1">
    <citation type="submission" date="2014-07" db="EMBL/GenBank/DDBJ databases">
        <title>Draft genome sequence of Thalassospira profundimaris S25-3-2.</title>
        <authorList>
            <person name="Lai Q."/>
            <person name="Shao Z."/>
        </authorList>
    </citation>
    <scope>NUCLEOTIDE SEQUENCE [LARGE SCALE GENOMIC DNA]</scope>
    <source>
        <strain evidence="7 8">S25-3-2</strain>
    </source>
</reference>
<dbReference type="InterPro" id="IPR006140">
    <property type="entry name" value="D-isomer_DH_NAD-bd"/>
</dbReference>
<dbReference type="RefSeq" id="WP_114090446.1">
    <property type="nucleotide sequence ID" value="NZ_JPWH01000031.1"/>
</dbReference>
<comment type="caution">
    <text evidence="7">The sequence shown here is derived from an EMBL/GenBank/DDBJ whole genome shotgun (WGS) entry which is preliminary data.</text>
</comment>
<proteinExistence type="inferred from homology"/>
<name>A0A367WNH4_9PROT</name>
<dbReference type="InterPro" id="IPR050857">
    <property type="entry name" value="D-2-hydroxyacid_DH"/>
</dbReference>
<evidence type="ECO:0000256" key="2">
    <source>
        <dbReference type="ARBA" id="ARBA00023002"/>
    </source>
</evidence>
<protein>
    <submittedName>
        <fullName evidence="7">3-phosphoglycerate dehydrogenase</fullName>
    </submittedName>
</protein>
<dbReference type="PANTHER" id="PTHR42789">
    <property type="entry name" value="D-ISOMER SPECIFIC 2-HYDROXYACID DEHYDROGENASE FAMILY PROTEIN (AFU_ORTHOLOGUE AFUA_6G10090)"/>
    <property type="match status" value="1"/>
</dbReference>
<dbReference type="Gene3D" id="3.40.50.720">
    <property type="entry name" value="NAD(P)-binding Rossmann-like Domain"/>
    <property type="match status" value="2"/>
</dbReference>
<dbReference type="InterPro" id="IPR036291">
    <property type="entry name" value="NAD(P)-bd_dom_sf"/>
</dbReference>
<feature type="domain" description="D-isomer specific 2-hydroxyacid dehydrogenase catalytic" evidence="5">
    <location>
        <begin position="7"/>
        <end position="315"/>
    </location>
</feature>
<sequence length="324" mass="34908">MPNLLVAGKLHPAGEKLLERLETDGIVHVDYIQEVSEASYAPLIHKADALVIRTQPLSADTIAMATKLKVVSRHGVGYDSVDLNALNARKIALTIVGDVNSVSVAEHSMMQLLAAAKRVLRSDLAVRKPDNWEWRNNLEQQEISGKRLLILGYGRIGRHLARMASGFEMEVKAYDPFLEKKGWPEGTVEPISNLNEGLAWADCISVHIPKGDKPAIGADEIARMKAGVIIANTARGGVICEKALADALASGQVGAAGVDVFEQEPPLKGSPLFTYDNAVLSPHTAGLTRECSERMALASIHNAVNYLSGRIDRSLIVNAGTIDV</sequence>
<evidence type="ECO:0000313" key="7">
    <source>
        <dbReference type="EMBL" id="RCK42002.1"/>
    </source>
</evidence>
<comment type="similarity">
    <text evidence="1 4">Belongs to the D-isomer specific 2-hydroxyacid dehydrogenase family.</text>
</comment>
<dbReference type="Proteomes" id="UP000252517">
    <property type="component" value="Unassembled WGS sequence"/>
</dbReference>